<organism evidence="2 3">
    <name type="scientific">Eumeta variegata</name>
    <name type="common">Bagworm moth</name>
    <name type="synonym">Eumeta japonica</name>
    <dbReference type="NCBI Taxonomy" id="151549"/>
    <lineage>
        <taxon>Eukaryota</taxon>
        <taxon>Metazoa</taxon>
        <taxon>Ecdysozoa</taxon>
        <taxon>Arthropoda</taxon>
        <taxon>Hexapoda</taxon>
        <taxon>Insecta</taxon>
        <taxon>Pterygota</taxon>
        <taxon>Neoptera</taxon>
        <taxon>Endopterygota</taxon>
        <taxon>Lepidoptera</taxon>
        <taxon>Glossata</taxon>
        <taxon>Ditrysia</taxon>
        <taxon>Tineoidea</taxon>
        <taxon>Psychidae</taxon>
        <taxon>Oiketicinae</taxon>
        <taxon>Eumeta</taxon>
    </lineage>
</organism>
<sequence length="114" mass="13244">MVITFSLKCQPGAVTAPRRVRDRNRDRVRERNENCASSSTGPPPPSRVPRLIYHDFVTFFPRSDAYRCLVKESSCDVYRTTSECAGRLAAGPRRYDLKLSFWNTRFDVFTEEQY</sequence>
<comment type="caution">
    <text evidence="2">The sequence shown here is derived from an EMBL/GenBank/DDBJ whole genome shotgun (WGS) entry which is preliminary data.</text>
</comment>
<protein>
    <submittedName>
        <fullName evidence="2">Uncharacterized protein</fullName>
    </submittedName>
</protein>
<dbReference type="EMBL" id="BGZK01001266">
    <property type="protein sequence ID" value="GBP75892.1"/>
    <property type="molecule type" value="Genomic_DNA"/>
</dbReference>
<dbReference type="Proteomes" id="UP000299102">
    <property type="component" value="Unassembled WGS sequence"/>
</dbReference>
<feature type="compositionally biased region" description="Basic and acidic residues" evidence="1">
    <location>
        <begin position="23"/>
        <end position="33"/>
    </location>
</feature>
<dbReference type="AlphaFoldDB" id="A0A4C1YLY2"/>
<evidence type="ECO:0000313" key="3">
    <source>
        <dbReference type="Proteomes" id="UP000299102"/>
    </source>
</evidence>
<name>A0A4C1YLY2_EUMVA</name>
<evidence type="ECO:0000313" key="2">
    <source>
        <dbReference type="EMBL" id="GBP75892.1"/>
    </source>
</evidence>
<reference evidence="2 3" key="1">
    <citation type="journal article" date="2019" name="Commun. Biol.">
        <title>The bagworm genome reveals a unique fibroin gene that provides high tensile strength.</title>
        <authorList>
            <person name="Kono N."/>
            <person name="Nakamura H."/>
            <person name="Ohtoshi R."/>
            <person name="Tomita M."/>
            <person name="Numata K."/>
            <person name="Arakawa K."/>
        </authorList>
    </citation>
    <scope>NUCLEOTIDE SEQUENCE [LARGE SCALE GENOMIC DNA]</scope>
</reference>
<feature type="region of interest" description="Disordered" evidence="1">
    <location>
        <begin position="16"/>
        <end position="47"/>
    </location>
</feature>
<gene>
    <name evidence="2" type="ORF">EVAR_11004_1</name>
</gene>
<evidence type="ECO:0000256" key="1">
    <source>
        <dbReference type="SAM" id="MobiDB-lite"/>
    </source>
</evidence>
<proteinExistence type="predicted"/>
<keyword evidence="3" id="KW-1185">Reference proteome</keyword>
<accession>A0A4C1YLY2</accession>